<accession>A0A917EJ33</accession>
<protein>
    <submittedName>
        <fullName evidence="1">Uncharacterized protein</fullName>
    </submittedName>
</protein>
<dbReference type="EMBL" id="BMFJ01000002">
    <property type="protein sequence ID" value="GGE41586.1"/>
    <property type="molecule type" value="Genomic_DNA"/>
</dbReference>
<dbReference type="AlphaFoldDB" id="A0A917EJ33"/>
<gene>
    <name evidence="1" type="ORF">GCM10011360_31350</name>
</gene>
<sequence>MTTYLPREVREGLEAAHRLALRRKNRLRVVVGDQVFPILRLRDHGMVVPADGAPRLRGLVDVYDGGRHLWQCLIVASAQDGQEMQYEFKRQTAAETLPALDFELPDTRPAGLLPRV</sequence>
<comment type="caution">
    <text evidence="1">The sequence shown here is derived from an EMBL/GenBank/DDBJ whole genome shotgun (WGS) entry which is preliminary data.</text>
</comment>
<keyword evidence="2" id="KW-1185">Reference proteome</keyword>
<reference evidence="2" key="1">
    <citation type="journal article" date="2019" name="Int. J. Syst. Evol. Microbiol.">
        <title>The Global Catalogue of Microorganisms (GCM) 10K type strain sequencing project: providing services to taxonomists for standard genome sequencing and annotation.</title>
        <authorList>
            <consortium name="The Broad Institute Genomics Platform"/>
            <consortium name="The Broad Institute Genome Sequencing Center for Infectious Disease"/>
            <person name="Wu L."/>
            <person name="Ma J."/>
        </authorList>
    </citation>
    <scope>NUCLEOTIDE SEQUENCE [LARGE SCALE GENOMIC DNA]</scope>
    <source>
        <strain evidence="2">CGMCC 1.12664</strain>
    </source>
</reference>
<name>A0A917EJ33_9RHOB</name>
<evidence type="ECO:0000313" key="1">
    <source>
        <dbReference type="EMBL" id="GGE41586.1"/>
    </source>
</evidence>
<dbReference type="Proteomes" id="UP000612855">
    <property type="component" value="Unassembled WGS sequence"/>
</dbReference>
<evidence type="ECO:0000313" key="2">
    <source>
        <dbReference type="Proteomes" id="UP000612855"/>
    </source>
</evidence>
<dbReference type="RefSeq" id="WP_188478778.1">
    <property type="nucleotide sequence ID" value="NZ_BMFJ01000002.1"/>
</dbReference>
<organism evidence="1 2">
    <name type="scientific">Primorskyibacter flagellatus</name>
    <dbReference type="NCBI Taxonomy" id="1387277"/>
    <lineage>
        <taxon>Bacteria</taxon>
        <taxon>Pseudomonadati</taxon>
        <taxon>Pseudomonadota</taxon>
        <taxon>Alphaproteobacteria</taxon>
        <taxon>Rhodobacterales</taxon>
        <taxon>Roseobacteraceae</taxon>
        <taxon>Primorskyibacter</taxon>
    </lineage>
</organism>
<proteinExistence type="predicted"/>